<name>A0A8X8GHJ3_ACIGI</name>
<proteinExistence type="predicted"/>
<dbReference type="EMBL" id="JAHWXT010000003">
    <property type="protein sequence ID" value="MCF0264811.1"/>
    <property type="molecule type" value="Genomic_DNA"/>
</dbReference>
<accession>A0A8X8GHJ3</accession>
<evidence type="ECO:0000256" key="1">
    <source>
        <dbReference type="SAM" id="SignalP"/>
    </source>
</evidence>
<dbReference type="Proteomes" id="UP000887320">
    <property type="component" value="Unassembled WGS sequence"/>
</dbReference>
<protein>
    <submittedName>
        <fullName evidence="2">Uncharacterized protein</fullName>
    </submittedName>
</protein>
<comment type="caution">
    <text evidence="2">The sequence shown here is derived from an EMBL/GenBank/DDBJ whole genome shotgun (WGS) entry which is preliminary data.</text>
</comment>
<evidence type="ECO:0000313" key="3">
    <source>
        <dbReference type="Proteomes" id="UP000887320"/>
    </source>
</evidence>
<feature type="signal peptide" evidence="1">
    <location>
        <begin position="1"/>
        <end position="24"/>
    </location>
</feature>
<organism evidence="2 3">
    <name type="scientific">Acinetobacter guillouiae</name>
    <name type="common">Acinetobacter genomosp. 11</name>
    <dbReference type="NCBI Taxonomy" id="106649"/>
    <lineage>
        <taxon>Bacteria</taxon>
        <taxon>Pseudomonadati</taxon>
        <taxon>Pseudomonadota</taxon>
        <taxon>Gammaproteobacteria</taxon>
        <taxon>Moraxellales</taxon>
        <taxon>Moraxellaceae</taxon>
        <taxon>Acinetobacter</taxon>
    </lineage>
</organism>
<feature type="chain" id="PRO_5036475158" evidence="1">
    <location>
        <begin position="25"/>
        <end position="184"/>
    </location>
</feature>
<dbReference type="RefSeq" id="WP_234623331.1">
    <property type="nucleotide sequence ID" value="NZ_JAHWXT010000003.1"/>
</dbReference>
<keyword evidence="1" id="KW-0732">Signal</keyword>
<reference evidence="2" key="1">
    <citation type="submission" date="2021-07" db="EMBL/GenBank/DDBJ databases">
        <authorList>
            <person name="Fernandez M."/>
            <person name="Pereira P."/>
            <person name="Torres Tejerizo G.A."/>
            <person name="Gonzalez P."/>
            <person name="Agostini E."/>
        </authorList>
    </citation>
    <scope>NUCLEOTIDE SEQUENCE</scope>
    <source>
        <strain evidence="2">SFC 500-1A</strain>
    </source>
</reference>
<gene>
    <name evidence="2" type="ORF">KW868_10095</name>
</gene>
<dbReference type="AlphaFoldDB" id="A0A8X8GHJ3"/>
<sequence>MKLKHCLAFLFSALTISAVPNAFAGSQFNQDLQQFLECKKTLKNYYDLGFEFEDDLKKNGWIKQGEEYSYVSKVPITVFGQSTDQISLVSGGMLAVLKNANTKDLAKKFQITQNPFFKDMPYFSGEKVVKTDLETKETEKSLRKLTLAESNPVVDEGEHKTYIGCVYITEFEQQQQDAAIKALP</sequence>
<evidence type="ECO:0000313" key="2">
    <source>
        <dbReference type="EMBL" id="MCF0264811.1"/>
    </source>
</evidence>